<evidence type="ECO:0000313" key="1">
    <source>
        <dbReference type="EMBL" id="MCI94160.1"/>
    </source>
</evidence>
<evidence type="ECO:0000313" key="2">
    <source>
        <dbReference type="Proteomes" id="UP000265520"/>
    </source>
</evidence>
<reference evidence="1 2" key="1">
    <citation type="journal article" date="2018" name="Front. Plant Sci.">
        <title>Red Clover (Trifolium pratense) and Zigzag Clover (T. medium) - A Picture of Genomic Similarities and Differences.</title>
        <authorList>
            <person name="Dluhosova J."/>
            <person name="Istvanek J."/>
            <person name="Nedelnik J."/>
            <person name="Repkova J."/>
        </authorList>
    </citation>
    <scope>NUCLEOTIDE SEQUENCE [LARGE SCALE GENOMIC DNA]</scope>
    <source>
        <strain evidence="2">cv. 10/8</strain>
        <tissue evidence="1">Leaf</tissue>
    </source>
</reference>
<comment type="caution">
    <text evidence="1">The sequence shown here is derived from an EMBL/GenBank/DDBJ whole genome shotgun (WGS) entry which is preliminary data.</text>
</comment>
<dbReference type="EMBL" id="LXQA011348973">
    <property type="protein sequence ID" value="MCI94160.1"/>
    <property type="molecule type" value="Genomic_DNA"/>
</dbReference>
<dbReference type="AlphaFoldDB" id="A0A392W652"/>
<name>A0A392W652_9FABA</name>
<accession>A0A392W652</accession>
<sequence length="63" mass="7166">MIGDSNISWVEEFYAKALGYALDDYTSIVRGKTINYSPARIEAVFGFRAAEYCWASQQRARAH</sequence>
<keyword evidence="2" id="KW-1185">Reference proteome</keyword>
<organism evidence="1 2">
    <name type="scientific">Trifolium medium</name>
    <dbReference type="NCBI Taxonomy" id="97028"/>
    <lineage>
        <taxon>Eukaryota</taxon>
        <taxon>Viridiplantae</taxon>
        <taxon>Streptophyta</taxon>
        <taxon>Embryophyta</taxon>
        <taxon>Tracheophyta</taxon>
        <taxon>Spermatophyta</taxon>
        <taxon>Magnoliopsida</taxon>
        <taxon>eudicotyledons</taxon>
        <taxon>Gunneridae</taxon>
        <taxon>Pentapetalae</taxon>
        <taxon>rosids</taxon>
        <taxon>fabids</taxon>
        <taxon>Fabales</taxon>
        <taxon>Fabaceae</taxon>
        <taxon>Papilionoideae</taxon>
        <taxon>50 kb inversion clade</taxon>
        <taxon>NPAAA clade</taxon>
        <taxon>Hologalegina</taxon>
        <taxon>IRL clade</taxon>
        <taxon>Trifolieae</taxon>
        <taxon>Trifolium</taxon>
    </lineage>
</organism>
<feature type="non-terminal residue" evidence="1">
    <location>
        <position position="63"/>
    </location>
</feature>
<proteinExistence type="predicted"/>
<dbReference type="Proteomes" id="UP000265520">
    <property type="component" value="Unassembled WGS sequence"/>
</dbReference>
<protein>
    <submittedName>
        <fullName evidence="1">Uncharacterized protein</fullName>
    </submittedName>
</protein>